<accession>A0ABQ2YCD1</accession>
<dbReference type="PANTHER" id="PTHR30558">
    <property type="entry name" value="EXBD MEMBRANE COMPONENT OF PMF-DRIVEN MACROMOLECULE IMPORT SYSTEM"/>
    <property type="match status" value="1"/>
</dbReference>
<evidence type="ECO:0000313" key="11">
    <source>
        <dbReference type="EMBL" id="GGX79255.1"/>
    </source>
</evidence>
<dbReference type="Gene3D" id="3.30.420.270">
    <property type="match status" value="1"/>
</dbReference>
<comment type="function">
    <text evidence="10">Part of the Tol-Pal system, which plays a role in outer membrane invagination during cell division and is important for maintaining outer membrane integrity.</text>
</comment>
<organism evidence="11 12">
    <name type="scientific">Litchfieldella qijiaojingensis</name>
    <dbReference type="NCBI Taxonomy" id="980347"/>
    <lineage>
        <taxon>Bacteria</taxon>
        <taxon>Pseudomonadati</taxon>
        <taxon>Pseudomonadota</taxon>
        <taxon>Gammaproteobacteria</taxon>
        <taxon>Oceanospirillales</taxon>
        <taxon>Halomonadaceae</taxon>
        <taxon>Litchfieldella</taxon>
    </lineage>
</organism>
<dbReference type="InterPro" id="IPR014168">
    <property type="entry name" value="Tol-Pal_TolR"/>
</dbReference>
<evidence type="ECO:0000256" key="6">
    <source>
        <dbReference type="ARBA" id="ARBA00022692"/>
    </source>
</evidence>
<sequence length="151" mass="16548">MMTHGPFHRGGSRKPMGEINVVPFIDVMLVLLVIFMITAPMLTQGVQVDLPQVTSEPIEDMEDREPIVISVDREGQYYISLGDEETPVSLDDIADKVIIILDRRPDTPVMVRGDRNVSYGQVVTLMSTLQVAGVANVGLISEPPAGDSRES</sequence>
<reference evidence="12" key="1">
    <citation type="journal article" date="2019" name="Int. J. Syst. Evol. Microbiol.">
        <title>The Global Catalogue of Microorganisms (GCM) 10K type strain sequencing project: providing services to taxonomists for standard genome sequencing and annotation.</title>
        <authorList>
            <consortium name="The Broad Institute Genomics Platform"/>
            <consortium name="The Broad Institute Genome Sequencing Center for Infectious Disease"/>
            <person name="Wu L."/>
            <person name="Ma J."/>
        </authorList>
    </citation>
    <scope>NUCLEOTIDE SEQUENCE [LARGE SCALE GENOMIC DNA]</scope>
    <source>
        <strain evidence="12">KCTC 22228</strain>
    </source>
</reference>
<comment type="subunit">
    <text evidence="10">The Tol-Pal system is composed of five core proteins: the inner membrane proteins TolA, TolQ and TolR, the periplasmic protein TolB and the outer membrane protein Pal. They form a network linking the inner and outer membranes and the peptidoglycan layer.</text>
</comment>
<evidence type="ECO:0000256" key="10">
    <source>
        <dbReference type="HAMAP-Rule" id="MF_02203"/>
    </source>
</evidence>
<evidence type="ECO:0000256" key="9">
    <source>
        <dbReference type="ARBA" id="ARBA00023306"/>
    </source>
</evidence>
<keyword evidence="4 10" id="KW-0997">Cell inner membrane</keyword>
<evidence type="ECO:0000256" key="3">
    <source>
        <dbReference type="ARBA" id="ARBA00022475"/>
    </source>
</evidence>
<name>A0ABQ2YCD1_9GAMM</name>
<dbReference type="PANTHER" id="PTHR30558:SF7">
    <property type="entry name" value="TOL-PAL SYSTEM PROTEIN TOLR"/>
    <property type="match status" value="1"/>
</dbReference>
<dbReference type="Pfam" id="PF02472">
    <property type="entry name" value="ExbD"/>
    <property type="match status" value="1"/>
</dbReference>
<evidence type="ECO:0000256" key="7">
    <source>
        <dbReference type="ARBA" id="ARBA00022989"/>
    </source>
</evidence>
<evidence type="ECO:0000256" key="2">
    <source>
        <dbReference type="ARBA" id="ARBA00005811"/>
    </source>
</evidence>
<evidence type="ECO:0000256" key="4">
    <source>
        <dbReference type="ARBA" id="ARBA00022519"/>
    </source>
</evidence>
<dbReference type="NCBIfam" id="TIGR02801">
    <property type="entry name" value="tolR"/>
    <property type="match status" value="1"/>
</dbReference>
<evidence type="ECO:0000313" key="12">
    <source>
        <dbReference type="Proteomes" id="UP000653056"/>
    </source>
</evidence>
<dbReference type="EMBL" id="BMXS01000001">
    <property type="protein sequence ID" value="GGX79255.1"/>
    <property type="molecule type" value="Genomic_DNA"/>
</dbReference>
<dbReference type="Proteomes" id="UP000653056">
    <property type="component" value="Unassembled WGS sequence"/>
</dbReference>
<protein>
    <recommendedName>
        <fullName evidence="10">Tol-Pal system protein TolR</fullName>
    </recommendedName>
</protein>
<comment type="caution">
    <text evidence="11">The sequence shown here is derived from an EMBL/GenBank/DDBJ whole genome shotgun (WGS) entry which is preliminary data.</text>
</comment>
<keyword evidence="7 10" id="KW-1133">Transmembrane helix</keyword>
<evidence type="ECO:0000256" key="5">
    <source>
        <dbReference type="ARBA" id="ARBA00022618"/>
    </source>
</evidence>
<proteinExistence type="inferred from homology"/>
<keyword evidence="5 10" id="KW-0132">Cell division</keyword>
<evidence type="ECO:0000256" key="8">
    <source>
        <dbReference type="ARBA" id="ARBA00023136"/>
    </source>
</evidence>
<keyword evidence="8 10" id="KW-0472">Membrane</keyword>
<dbReference type="InterPro" id="IPR003400">
    <property type="entry name" value="ExbD"/>
</dbReference>
<evidence type="ECO:0000256" key="1">
    <source>
        <dbReference type="ARBA" id="ARBA00004162"/>
    </source>
</evidence>
<keyword evidence="9 10" id="KW-0131">Cell cycle</keyword>
<dbReference type="HAMAP" id="MF_02203">
    <property type="entry name" value="TolR"/>
    <property type="match status" value="1"/>
</dbReference>
<keyword evidence="12" id="KW-1185">Reference proteome</keyword>
<feature type="transmembrane region" description="Helical" evidence="10">
    <location>
        <begin position="21"/>
        <end position="42"/>
    </location>
</feature>
<keyword evidence="6 10" id="KW-0812">Transmembrane</keyword>
<comment type="similarity">
    <text evidence="2 10">Belongs to the ExbD/TolR family.</text>
</comment>
<gene>
    <name evidence="10 11" type="primary">tolR</name>
    <name evidence="11" type="ORF">GCM10007160_03150</name>
</gene>
<comment type="subcellular location">
    <subcellularLocation>
        <location evidence="10">Cell inner membrane</location>
        <topology evidence="10">Single-pass membrane protein</topology>
    </subcellularLocation>
    <subcellularLocation>
        <location evidence="1">Cell membrane</location>
        <topology evidence="1">Single-pass membrane protein</topology>
    </subcellularLocation>
</comment>
<keyword evidence="3 10" id="KW-1003">Cell membrane</keyword>
<dbReference type="RefSeq" id="WP_229803152.1">
    <property type="nucleotide sequence ID" value="NZ_BMXS01000001.1"/>
</dbReference>